<feature type="transmembrane region" description="Helical" evidence="1">
    <location>
        <begin position="35"/>
        <end position="59"/>
    </location>
</feature>
<dbReference type="Proteomes" id="UP000326354">
    <property type="component" value="Chromosome"/>
</dbReference>
<protein>
    <recommendedName>
        <fullName evidence="4">DUF3311 domain-containing protein</fullName>
    </recommendedName>
</protein>
<keyword evidence="1" id="KW-1133">Transmembrane helix</keyword>
<keyword evidence="3" id="KW-1185">Reference proteome</keyword>
<dbReference type="InterPro" id="IPR021741">
    <property type="entry name" value="DUF3311"/>
</dbReference>
<evidence type="ECO:0000313" key="2">
    <source>
        <dbReference type="EMBL" id="BBM82821.1"/>
    </source>
</evidence>
<dbReference type="OrthoDB" id="283209at2"/>
<dbReference type="Pfam" id="PF11755">
    <property type="entry name" value="DUF3311"/>
    <property type="match status" value="1"/>
</dbReference>
<dbReference type="EMBL" id="AP019860">
    <property type="protein sequence ID" value="BBM82821.1"/>
    <property type="molecule type" value="Genomic_DNA"/>
</dbReference>
<accession>A0A5S9IJS6</accession>
<feature type="transmembrane region" description="Helical" evidence="1">
    <location>
        <begin position="5"/>
        <end position="23"/>
    </location>
</feature>
<gene>
    <name evidence="2" type="ORF">UABAM_01164</name>
</gene>
<evidence type="ECO:0000313" key="3">
    <source>
        <dbReference type="Proteomes" id="UP000326354"/>
    </source>
</evidence>
<keyword evidence="1" id="KW-0812">Transmembrane</keyword>
<name>A0A5S9IJS6_UABAM</name>
<keyword evidence="1" id="KW-0472">Membrane</keyword>
<evidence type="ECO:0008006" key="4">
    <source>
        <dbReference type="Google" id="ProtNLM"/>
    </source>
</evidence>
<organism evidence="2 3">
    <name type="scientific">Uabimicrobium amorphum</name>
    <dbReference type="NCBI Taxonomy" id="2596890"/>
    <lineage>
        <taxon>Bacteria</taxon>
        <taxon>Pseudomonadati</taxon>
        <taxon>Planctomycetota</taxon>
        <taxon>Candidatus Uabimicrobiia</taxon>
        <taxon>Candidatus Uabimicrobiales</taxon>
        <taxon>Candidatus Uabimicrobiaceae</taxon>
        <taxon>Candidatus Uabimicrobium</taxon>
    </lineage>
</organism>
<dbReference type="KEGG" id="uam:UABAM_01164"/>
<evidence type="ECO:0000256" key="1">
    <source>
        <dbReference type="SAM" id="Phobius"/>
    </source>
</evidence>
<dbReference type="RefSeq" id="WP_151967048.1">
    <property type="nucleotide sequence ID" value="NZ_AP019860.1"/>
</dbReference>
<reference evidence="2 3" key="1">
    <citation type="submission" date="2019-08" db="EMBL/GenBank/DDBJ databases">
        <title>Complete genome sequence of Candidatus Uab amorphum.</title>
        <authorList>
            <person name="Shiratori T."/>
            <person name="Suzuki S."/>
            <person name="Kakizawa Y."/>
            <person name="Ishida K."/>
        </authorList>
    </citation>
    <scope>NUCLEOTIDE SEQUENCE [LARGE SCALE GENOMIC DNA]</scope>
    <source>
        <strain evidence="2 3">SRT547</strain>
    </source>
</reference>
<dbReference type="AlphaFoldDB" id="A0A5S9IJS6"/>
<sequence>MKKKIIWGAVILLAILHKDFWWWDDTTIVFDFLPIGLAYHAGISICASILWALAVVYAWPDDLEAEAEGE</sequence>
<proteinExistence type="predicted"/>